<dbReference type="SUPFAM" id="SSF55811">
    <property type="entry name" value="Nudix"/>
    <property type="match status" value="1"/>
</dbReference>
<dbReference type="PROSITE" id="PS51257">
    <property type="entry name" value="PROKAR_LIPOPROTEIN"/>
    <property type="match status" value="1"/>
</dbReference>
<protein>
    <recommendedName>
        <fullName evidence="3">Nudix hydrolase domain-containing protein</fullName>
    </recommendedName>
</protein>
<dbReference type="Gene3D" id="3.90.79.10">
    <property type="entry name" value="Nucleoside Triphosphate Pyrophosphohydrolase"/>
    <property type="match status" value="1"/>
</dbReference>
<sequence>MLNTGLKLLTFICTLVLMGCTKPPPSPTCRIANAFNAGYTGPAGCLIRVQDTLLVVKHRSTGQYDLPFGDPISQESAQCTAHRYTWEQTGFNVEVDQLLGVTQSGIMLFSCGLSGGFTSEDGPIEPPSWTDSDIQQIEFINPFDTRHDVWSQPDNLVIYRDGFVITKGEQSRTIDSQSR</sequence>
<organism evidence="1 2">
    <name type="scientific">Brumicola pallidula DSM 14239 = ACAM 615</name>
    <dbReference type="NCBI Taxonomy" id="1121922"/>
    <lineage>
        <taxon>Bacteria</taxon>
        <taxon>Pseudomonadati</taxon>
        <taxon>Pseudomonadota</taxon>
        <taxon>Gammaproteobacteria</taxon>
        <taxon>Alteromonadales</taxon>
        <taxon>Alteromonadaceae</taxon>
        <taxon>Brumicola</taxon>
    </lineage>
</organism>
<dbReference type="Proteomes" id="UP000006251">
    <property type="component" value="Unassembled WGS sequence"/>
</dbReference>
<accession>K7A3G0</accession>
<dbReference type="EMBL" id="BAEQ01000052">
    <property type="protein sequence ID" value="GAC30040.1"/>
    <property type="molecule type" value="Genomic_DNA"/>
</dbReference>
<dbReference type="STRING" id="1121922.GCA_000428905_00138"/>
<dbReference type="AlphaFoldDB" id="K7A3G0"/>
<evidence type="ECO:0000313" key="2">
    <source>
        <dbReference type="Proteomes" id="UP000006251"/>
    </source>
</evidence>
<dbReference type="InterPro" id="IPR015797">
    <property type="entry name" value="NUDIX_hydrolase-like_dom_sf"/>
</dbReference>
<proteinExistence type="predicted"/>
<evidence type="ECO:0000313" key="1">
    <source>
        <dbReference type="EMBL" id="GAC30040.1"/>
    </source>
</evidence>
<keyword evidence="2" id="KW-1185">Reference proteome</keyword>
<reference evidence="2" key="1">
    <citation type="journal article" date="2014" name="Environ. Microbiol.">
        <title>Comparative genomics of the marine bacterial genus Glaciecola reveals the high degree of genomic diversity and genomic characteristic for cold adaptation.</title>
        <authorList>
            <person name="Qin Q.L."/>
            <person name="Xie B.B."/>
            <person name="Yu Y."/>
            <person name="Shu Y.L."/>
            <person name="Rong J.C."/>
            <person name="Zhang Y.J."/>
            <person name="Zhao D.L."/>
            <person name="Chen X.L."/>
            <person name="Zhang X.Y."/>
            <person name="Chen B."/>
            <person name="Zhou B.C."/>
            <person name="Zhang Y.Z."/>
        </authorList>
    </citation>
    <scope>NUCLEOTIDE SEQUENCE [LARGE SCALE GENOMIC DNA]</scope>
    <source>
        <strain evidence="2">ACAM 615</strain>
    </source>
</reference>
<name>K7A3G0_9ALTE</name>
<evidence type="ECO:0008006" key="3">
    <source>
        <dbReference type="Google" id="ProtNLM"/>
    </source>
</evidence>
<comment type="caution">
    <text evidence="1">The sequence shown here is derived from an EMBL/GenBank/DDBJ whole genome shotgun (WGS) entry which is preliminary data.</text>
</comment>
<gene>
    <name evidence="1" type="ORF">GPAL_3189</name>
</gene>